<feature type="region of interest" description="Disordered" evidence="1">
    <location>
        <begin position="53"/>
        <end position="74"/>
    </location>
</feature>
<comment type="caution">
    <text evidence="3">The sequence shown here is derived from an EMBL/GenBank/DDBJ whole genome shotgun (WGS) entry which is preliminary data.</text>
</comment>
<dbReference type="EMBL" id="BLAY01000366">
    <property type="protein sequence ID" value="GET44467.1"/>
    <property type="molecule type" value="Genomic_DNA"/>
</dbReference>
<proteinExistence type="predicted"/>
<sequence>MKKSHLLFLTALISLAIFVSSCANFTSKEALDIAANLVINKYQNASCEEVAQMQPQSKSATSSQADGGKEADQKAKAIEMLQKNPEMRQQFINRVAGPIANKMFECNLIP</sequence>
<evidence type="ECO:0008006" key="5">
    <source>
        <dbReference type="Google" id="ProtNLM"/>
    </source>
</evidence>
<feature type="signal peptide" evidence="2">
    <location>
        <begin position="1"/>
        <end position="23"/>
    </location>
</feature>
<keyword evidence="4" id="KW-1185">Reference proteome</keyword>
<organism evidence="3 4">
    <name type="scientific">Microseira wollei NIES-4236</name>
    <dbReference type="NCBI Taxonomy" id="2530354"/>
    <lineage>
        <taxon>Bacteria</taxon>
        <taxon>Bacillati</taxon>
        <taxon>Cyanobacteriota</taxon>
        <taxon>Cyanophyceae</taxon>
        <taxon>Oscillatoriophycideae</taxon>
        <taxon>Aerosakkonematales</taxon>
        <taxon>Aerosakkonemataceae</taxon>
        <taxon>Microseira</taxon>
    </lineage>
</organism>
<reference evidence="3" key="1">
    <citation type="submission" date="2019-10" db="EMBL/GenBank/DDBJ databases">
        <title>Draft genome sequece of Microseira wollei NIES-4236.</title>
        <authorList>
            <person name="Yamaguchi H."/>
            <person name="Suzuki S."/>
            <person name="Kawachi M."/>
        </authorList>
    </citation>
    <scope>NUCLEOTIDE SEQUENCE</scope>
    <source>
        <strain evidence="3">NIES-4236</strain>
    </source>
</reference>
<dbReference type="PROSITE" id="PS51257">
    <property type="entry name" value="PROKAR_LIPOPROTEIN"/>
    <property type="match status" value="1"/>
</dbReference>
<accession>A0AAV3XTU1</accession>
<gene>
    <name evidence="3" type="ORF">MiSe_92960</name>
</gene>
<evidence type="ECO:0000256" key="1">
    <source>
        <dbReference type="SAM" id="MobiDB-lite"/>
    </source>
</evidence>
<protein>
    <recommendedName>
        <fullName evidence="5">Lipoprotein</fullName>
    </recommendedName>
</protein>
<dbReference type="Proteomes" id="UP001050975">
    <property type="component" value="Unassembled WGS sequence"/>
</dbReference>
<evidence type="ECO:0000313" key="4">
    <source>
        <dbReference type="Proteomes" id="UP001050975"/>
    </source>
</evidence>
<keyword evidence="2" id="KW-0732">Signal</keyword>
<dbReference type="AlphaFoldDB" id="A0AAV3XTU1"/>
<evidence type="ECO:0000256" key="2">
    <source>
        <dbReference type="SAM" id="SignalP"/>
    </source>
</evidence>
<evidence type="ECO:0000313" key="3">
    <source>
        <dbReference type="EMBL" id="GET44467.1"/>
    </source>
</evidence>
<feature type="chain" id="PRO_5043427726" description="Lipoprotein" evidence="2">
    <location>
        <begin position="24"/>
        <end position="110"/>
    </location>
</feature>
<name>A0AAV3XTU1_9CYAN</name>
<feature type="compositionally biased region" description="Polar residues" evidence="1">
    <location>
        <begin position="53"/>
        <end position="65"/>
    </location>
</feature>
<dbReference type="RefSeq" id="WP_226594518.1">
    <property type="nucleotide sequence ID" value="NZ_BLAY01000366.1"/>
</dbReference>